<feature type="compositionally biased region" description="Basic and acidic residues" evidence="1">
    <location>
        <begin position="123"/>
        <end position="139"/>
    </location>
</feature>
<comment type="caution">
    <text evidence="3">The sequence shown here is derived from an EMBL/GenBank/DDBJ whole genome shotgun (WGS) entry which is preliminary data.</text>
</comment>
<keyword evidence="2" id="KW-1133">Transmembrane helix</keyword>
<evidence type="ECO:0000313" key="4">
    <source>
        <dbReference type="Proteomes" id="UP001501207"/>
    </source>
</evidence>
<dbReference type="Proteomes" id="UP001501207">
    <property type="component" value="Unassembled WGS sequence"/>
</dbReference>
<evidence type="ECO:0000313" key="3">
    <source>
        <dbReference type="EMBL" id="GAA4314716.1"/>
    </source>
</evidence>
<dbReference type="InterPro" id="IPR025738">
    <property type="entry name" value="BatD"/>
</dbReference>
<dbReference type="PANTHER" id="PTHR40940">
    <property type="entry name" value="PROTEIN BATD-RELATED"/>
    <property type="match status" value="1"/>
</dbReference>
<feature type="region of interest" description="Disordered" evidence="1">
    <location>
        <begin position="108"/>
        <end position="139"/>
    </location>
</feature>
<keyword evidence="4" id="KW-1185">Reference proteome</keyword>
<protein>
    <submittedName>
        <fullName evidence="3">BatD family protein</fullName>
    </submittedName>
</protein>
<dbReference type="PANTHER" id="PTHR40940:SF2">
    <property type="entry name" value="BATD"/>
    <property type="match status" value="1"/>
</dbReference>
<feature type="transmembrane region" description="Helical" evidence="2">
    <location>
        <begin position="469"/>
        <end position="493"/>
    </location>
</feature>
<proteinExistence type="predicted"/>
<keyword evidence="2" id="KW-0472">Membrane</keyword>
<evidence type="ECO:0000256" key="1">
    <source>
        <dbReference type="SAM" id="MobiDB-lite"/>
    </source>
</evidence>
<evidence type="ECO:0000256" key="2">
    <source>
        <dbReference type="SAM" id="Phobius"/>
    </source>
</evidence>
<dbReference type="Pfam" id="PF13584">
    <property type="entry name" value="BatD"/>
    <property type="match status" value="2"/>
</dbReference>
<organism evidence="3 4">
    <name type="scientific">Compostibacter hankyongensis</name>
    <dbReference type="NCBI Taxonomy" id="1007089"/>
    <lineage>
        <taxon>Bacteria</taxon>
        <taxon>Pseudomonadati</taxon>
        <taxon>Bacteroidota</taxon>
        <taxon>Chitinophagia</taxon>
        <taxon>Chitinophagales</taxon>
        <taxon>Chitinophagaceae</taxon>
        <taxon>Compostibacter</taxon>
    </lineage>
</organism>
<accession>A0ABP8G087</accession>
<name>A0ABP8G087_9BACT</name>
<sequence>MMGKARAQDAQFTASASTTTPAVNEPFQLRFTLENASDISGFQPPAFTGFSVLSQSQGSSMNITNGHVSQSVSIIYILQATAPGRYTLAGASARLDGKKVKSNPITITVSAGSASPSPSPFDPRPRPDERSRDVPGMVRKGENVRDKIRKNLYAKVEVDKKDVYVGEQLTATYKLYTRMPTSSKVTRVPAFSGFSAHDIDLPNPPQATIEQVDGVPFKVFTIRKTMLFPLQPGDLELDSVTVENVVHLYEVDRSRPRRDPLDDFFDDPFGKDPFDDSFFDDFFNQQGGSYHDYNYNIRSQPVSIHVKPLPEEGRPADFSGAVGNFTIQAGLNKSALSTDDAATLKITLKGSGNITLLNAPKIDLPADFDRYDPKISDQVNKNDNPLSGSRTFEYVFMPRTPGDYTIPAIRFSYFDPQEKAYKTATSQPFTLHVTQGKNRGRGTGADYALPDNVLQPIHSGKLAWSRRGAFWLTAPLYWILLALPLLVLLILLATRRRREKLQSDQVLLKNKRANKVARKRLSLAARFLAKDDSRAFYEEVSKALWGYLSHKLNIPFAELSRQKATDKLHEREIPPAITGQLFALFDNCEMALYAGMSGHEKMQETYNQAATLIGRLEEQLK</sequence>
<dbReference type="EMBL" id="BAABFN010000006">
    <property type="protein sequence ID" value="GAA4314716.1"/>
    <property type="molecule type" value="Genomic_DNA"/>
</dbReference>
<keyword evidence="2" id="KW-0812">Transmembrane</keyword>
<reference evidence="4" key="1">
    <citation type="journal article" date="2019" name="Int. J. Syst. Evol. Microbiol.">
        <title>The Global Catalogue of Microorganisms (GCM) 10K type strain sequencing project: providing services to taxonomists for standard genome sequencing and annotation.</title>
        <authorList>
            <consortium name="The Broad Institute Genomics Platform"/>
            <consortium name="The Broad Institute Genome Sequencing Center for Infectious Disease"/>
            <person name="Wu L."/>
            <person name="Ma J."/>
        </authorList>
    </citation>
    <scope>NUCLEOTIDE SEQUENCE [LARGE SCALE GENOMIC DNA]</scope>
    <source>
        <strain evidence="4">JCM 17664</strain>
    </source>
</reference>
<gene>
    <name evidence="3" type="ORF">GCM10023143_25690</name>
</gene>